<keyword evidence="4" id="KW-1185">Reference proteome</keyword>
<dbReference type="AlphaFoldDB" id="A0A3P7JAL2"/>
<dbReference type="OrthoDB" id="5811369at2759"/>
<evidence type="ECO:0000313" key="3">
    <source>
        <dbReference type="EMBL" id="VDM82560.1"/>
    </source>
</evidence>
<reference evidence="3 4" key="1">
    <citation type="submission" date="2018-11" db="EMBL/GenBank/DDBJ databases">
        <authorList>
            <consortium name="Pathogen Informatics"/>
        </authorList>
    </citation>
    <scope>NUCLEOTIDE SEQUENCE [LARGE SCALE GENOMIC DNA]</scope>
</reference>
<dbReference type="Gene3D" id="3.30.70.330">
    <property type="match status" value="1"/>
</dbReference>
<feature type="compositionally biased region" description="Basic and acidic residues" evidence="1">
    <location>
        <begin position="1"/>
        <end position="30"/>
    </location>
</feature>
<sequence length="114" mass="13229">MDKADSARRKFIDELQQREKESAERSKSAEHLTPAQAYQRRKEELKWKPSKDGDYDEDSLRKLYKEYGTIETITPIRTTKKGERLCMIEFDTSLTELGAELERGKDGPEISGML</sequence>
<name>A0A3P7JAL2_STRVU</name>
<evidence type="ECO:0000313" key="4">
    <source>
        <dbReference type="Proteomes" id="UP000270094"/>
    </source>
</evidence>
<evidence type="ECO:0000259" key="2">
    <source>
        <dbReference type="Pfam" id="PF00076"/>
    </source>
</evidence>
<dbReference type="Proteomes" id="UP000270094">
    <property type="component" value="Unassembled WGS sequence"/>
</dbReference>
<dbReference type="InterPro" id="IPR012677">
    <property type="entry name" value="Nucleotide-bd_a/b_plait_sf"/>
</dbReference>
<dbReference type="EMBL" id="UYYB01118296">
    <property type="protein sequence ID" value="VDM82560.1"/>
    <property type="molecule type" value="Genomic_DNA"/>
</dbReference>
<dbReference type="Pfam" id="PF00076">
    <property type="entry name" value="RRM_1"/>
    <property type="match status" value="1"/>
</dbReference>
<feature type="domain" description="RRM" evidence="2">
    <location>
        <begin position="54"/>
        <end position="93"/>
    </location>
</feature>
<accession>A0A3P7JAL2</accession>
<proteinExistence type="predicted"/>
<dbReference type="InterPro" id="IPR000504">
    <property type="entry name" value="RRM_dom"/>
</dbReference>
<feature type="region of interest" description="Disordered" evidence="1">
    <location>
        <begin position="1"/>
        <end position="55"/>
    </location>
</feature>
<gene>
    <name evidence="3" type="ORF">SVUK_LOCUS17558</name>
</gene>
<feature type="compositionally biased region" description="Basic and acidic residues" evidence="1">
    <location>
        <begin position="40"/>
        <end position="55"/>
    </location>
</feature>
<protein>
    <recommendedName>
        <fullName evidence="2">RRM domain-containing protein</fullName>
    </recommendedName>
</protein>
<organism evidence="3 4">
    <name type="scientific">Strongylus vulgaris</name>
    <name type="common">Blood worm</name>
    <dbReference type="NCBI Taxonomy" id="40348"/>
    <lineage>
        <taxon>Eukaryota</taxon>
        <taxon>Metazoa</taxon>
        <taxon>Ecdysozoa</taxon>
        <taxon>Nematoda</taxon>
        <taxon>Chromadorea</taxon>
        <taxon>Rhabditida</taxon>
        <taxon>Rhabditina</taxon>
        <taxon>Rhabditomorpha</taxon>
        <taxon>Strongyloidea</taxon>
        <taxon>Strongylidae</taxon>
        <taxon>Strongylus</taxon>
    </lineage>
</organism>
<evidence type="ECO:0000256" key="1">
    <source>
        <dbReference type="SAM" id="MobiDB-lite"/>
    </source>
</evidence>
<dbReference type="GO" id="GO:0003723">
    <property type="term" value="F:RNA binding"/>
    <property type="evidence" value="ECO:0007669"/>
    <property type="project" value="InterPro"/>
</dbReference>